<accession>A0A3M0CTK5</accession>
<evidence type="ECO:0000313" key="2">
    <source>
        <dbReference type="EMBL" id="RMB12831.1"/>
    </source>
</evidence>
<evidence type="ECO:0000313" key="4">
    <source>
        <dbReference type="Proteomes" id="UP000282007"/>
    </source>
</evidence>
<dbReference type="Pfam" id="PF19118">
    <property type="entry name" value="DUF5802"/>
    <property type="match status" value="1"/>
</dbReference>
<evidence type="ECO:0000313" key="1">
    <source>
        <dbReference type="EMBL" id="AZH26600.1"/>
    </source>
</evidence>
<dbReference type="Proteomes" id="UP000282007">
    <property type="component" value="Chromosome"/>
</dbReference>
<sequence length="117" mass="13108">MFEEFSAGYYLGRLYVEPHDGECAVIHRTDHERMNRRLYASGEGVERLDAPLVMKLDGRHFPVLGREGVPSGTLGLPPGVTESDLPDRREVFLAKPGRAAELLRYAGYEQGYVEEAV</sequence>
<protein>
    <submittedName>
        <fullName evidence="2">Uncharacterized protein</fullName>
    </submittedName>
</protein>
<dbReference type="EMBL" id="CP034145">
    <property type="protein sequence ID" value="AZH26600.1"/>
    <property type="molecule type" value="Genomic_DNA"/>
</dbReference>
<dbReference type="Proteomes" id="UP000277326">
    <property type="component" value="Unassembled WGS sequence"/>
</dbReference>
<dbReference type="KEGG" id="haer:DU502_14995"/>
<keyword evidence="4" id="KW-1185">Reference proteome</keyword>
<dbReference type="GeneID" id="38472619"/>
<dbReference type="AlphaFoldDB" id="A0A3M0CTK5"/>
<reference evidence="1 4" key="2">
    <citation type="submission" date="2018-07" db="EMBL/GenBank/DDBJ databases">
        <title>Genome sequences of Haloplanus aerogenes JCM 16430T.</title>
        <authorList>
            <person name="Kim Y.B."/>
            <person name="Roh S.W."/>
        </authorList>
    </citation>
    <scope>NUCLEOTIDE SEQUENCE [LARGE SCALE GENOMIC DNA]</scope>
    <source>
        <strain evidence="1 4">JCM 16430</strain>
    </source>
</reference>
<dbReference type="OrthoDB" id="179978at2157"/>
<dbReference type="RefSeq" id="WP_121921559.1">
    <property type="nucleotide sequence ID" value="NZ_CP034145.1"/>
</dbReference>
<reference evidence="2 3" key="1">
    <citation type="journal article" date="2015" name="Stand. Genomic Sci.">
        <title>Genomic Encyclopedia of Bacterial and Archaeal Type Strains, Phase III: the genomes of soil and plant-associated and newly described type strains.</title>
        <authorList>
            <person name="Whitman W.B."/>
            <person name="Woyke T."/>
            <person name="Klenk H.P."/>
            <person name="Zhou Y."/>
            <person name="Lilburn T.G."/>
            <person name="Beck B.J."/>
            <person name="De Vos P."/>
            <person name="Vandamme P."/>
            <person name="Eisen J.A."/>
            <person name="Garrity G."/>
            <person name="Hugenholtz P."/>
            <person name="Kyrpides N.C."/>
        </authorList>
    </citation>
    <scope>NUCLEOTIDE SEQUENCE [LARGE SCALE GENOMIC DNA]</scope>
    <source>
        <strain evidence="2 3">CGMCC 1.10124</strain>
    </source>
</reference>
<dbReference type="InterPro" id="IPR043825">
    <property type="entry name" value="DUF5802"/>
</dbReference>
<evidence type="ECO:0000313" key="3">
    <source>
        <dbReference type="Proteomes" id="UP000277326"/>
    </source>
</evidence>
<proteinExistence type="predicted"/>
<reference evidence="2" key="3">
    <citation type="submission" date="2018-10" db="EMBL/GenBank/DDBJ databases">
        <authorList>
            <person name="Whitman W."/>
            <person name="Huntemann M."/>
            <person name="Clum A."/>
            <person name="Pillay M."/>
            <person name="Palaniappan K."/>
            <person name="Varghese N."/>
            <person name="Mikhailova N."/>
            <person name="Stamatis D."/>
            <person name="Reddy T."/>
            <person name="Daum C."/>
            <person name="Shapiro N."/>
            <person name="Ivanova N."/>
            <person name="Kyrpides N."/>
            <person name="Woyke T."/>
        </authorList>
    </citation>
    <scope>NUCLEOTIDE SEQUENCE</scope>
    <source>
        <strain evidence="2">CGMCC 1.10124</strain>
    </source>
</reference>
<dbReference type="EMBL" id="REFS01000006">
    <property type="protein sequence ID" value="RMB12831.1"/>
    <property type="molecule type" value="Genomic_DNA"/>
</dbReference>
<name>A0A3M0CTK5_9EURY</name>
<organism evidence="2 3">
    <name type="scientific">Haloplanus aerogenes</name>
    <dbReference type="NCBI Taxonomy" id="660522"/>
    <lineage>
        <taxon>Archaea</taxon>
        <taxon>Methanobacteriati</taxon>
        <taxon>Methanobacteriota</taxon>
        <taxon>Stenosarchaea group</taxon>
        <taxon>Halobacteria</taxon>
        <taxon>Halobacteriales</taxon>
        <taxon>Haloferacaceae</taxon>
        <taxon>Haloplanus</taxon>
    </lineage>
</organism>
<gene>
    <name evidence="2" type="ORF">ATH50_2986</name>
    <name evidence="1" type="ORF">DU502_14995</name>
</gene>